<reference evidence="4" key="1">
    <citation type="submission" date="2021-06" db="EMBL/GenBank/DDBJ databases">
        <authorList>
            <person name="Hodson N. C."/>
            <person name="Mongue J. A."/>
            <person name="Jaron S. K."/>
        </authorList>
    </citation>
    <scope>NUCLEOTIDE SEQUENCE</scope>
</reference>
<dbReference type="InterPro" id="IPR039752">
    <property type="entry name" value="F-box_only"/>
</dbReference>
<dbReference type="GO" id="GO:0006516">
    <property type="term" value="P:glycoprotein catabolic process"/>
    <property type="evidence" value="ECO:0007669"/>
    <property type="project" value="TreeGrafter"/>
</dbReference>
<dbReference type="OrthoDB" id="1107553at2759"/>
<dbReference type="Proteomes" id="UP000708208">
    <property type="component" value="Unassembled WGS sequence"/>
</dbReference>
<dbReference type="AlphaFoldDB" id="A0A8J2JJ55"/>
<dbReference type="SMART" id="SM01198">
    <property type="entry name" value="FBA"/>
    <property type="match status" value="1"/>
</dbReference>
<proteinExistence type="predicted"/>
<dbReference type="GO" id="GO:0031146">
    <property type="term" value="P:SCF-dependent proteasomal ubiquitin-dependent protein catabolic process"/>
    <property type="evidence" value="ECO:0007669"/>
    <property type="project" value="TreeGrafter"/>
</dbReference>
<dbReference type="GO" id="GO:0061630">
    <property type="term" value="F:ubiquitin protein ligase activity"/>
    <property type="evidence" value="ECO:0007669"/>
    <property type="project" value="TreeGrafter"/>
</dbReference>
<dbReference type="PROSITE" id="PS51114">
    <property type="entry name" value="FBA"/>
    <property type="match status" value="1"/>
</dbReference>
<feature type="domain" description="FBA" evidence="3">
    <location>
        <begin position="86"/>
        <end position="263"/>
    </location>
</feature>
<dbReference type="InterPro" id="IPR001810">
    <property type="entry name" value="F-box_dom"/>
</dbReference>
<feature type="region of interest" description="Disordered" evidence="1">
    <location>
        <begin position="244"/>
        <end position="263"/>
    </location>
</feature>
<evidence type="ECO:0000313" key="5">
    <source>
        <dbReference type="Proteomes" id="UP000708208"/>
    </source>
</evidence>
<comment type="caution">
    <text evidence="4">The sequence shown here is derived from an EMBL/GenBank/DDBJ whole genome shotgun (WGS) entry which is preliminary data.</text>
</comment>
<dbReference type="Pfam" id="PF04300">
    <property type="entry name" value="FBA"/>
    <property type="match status" value="1"/>
</dbReference>
<evidence type="ECO:0008006" key="6">
    <source>
        <dbReference type="Google" id="ProtNLM"/>
    </source>
</evidence>
<protein>
    <recommendedName>
        <fullName evidence="6">F-box domain-containing protein</fullName>
    </recommendedName>
</protein>
<dbReference type="EMBL" id="CAJVCH010077610">
    <property type="protein sequence ID" value="CAG7721221.1"/>
    <property type="molecule type" value="Genomic_DNA"/>
</dbReference>
<dbReference type="GO" id="GO:0005737">
    <property type="term" value="C:cytoplasm"/>
    <property type="evidence" value="ECO:0007669"/>
    <property type="project" value="TreeGrafter"/>
</dbReference>
<evidence type="ECO:0000259" key="2">
    <source>
        <dbReference type="PROSITE" id="PS50181"/>
    </source>
</evidence>
<accession>A0A8J2JJ55</accession>
<keyword evidence="5" id="KW-1185">Reference proteome</keyword>
<dbReference type="InterPro" id="IPR007397">
    <property type="entry name" value="F-box-assoc_dom"/>
</dbReference>
<evidence type="ECO:0000259" key="3">
    <source>
        <dbReference type="PROSITE" id="PS51114"/>
    </source>
</evidence>
<feature type="domain" description="F-box" evidence="2">
    <location>
        <begin position="14"/>
        <end position="60"/>
    </location>
</feature>
<evidence type="ECO:0000256" key="1">
    <source>
        <dbReference type="SAM" id="MobiDB-lite"/>
    </source>
</evidence>
<dbReference type="PROSITE" id="PS50181">
    <property type="entry name" value="FBOX"/>
    <property type="match status" value="1"/>
</dbReference>
<dbReference type="GO" id="GO:0019005">
    <property type="term" value="C:SCF ubiquitin ligase complex"/>
    <property type="evidence" value="ECO:0007669"/>
    <property type="project" value="TreeGrafter"/>
</dbReference>
<name>A0A8J2JJ55_9HEXA</name>
<organism evidence="4 5">
    <name type="scientific">Allacma fusca</name>
    <dbReference type="NCBI Taxonomy" id="39272"/>
    <lineage>
        <taxon>Eukaryota</taxon>
        <taxon>Metazoa</taxon>
        <taxon>Ecdysozoa</taxon>
        <taxon>Arthropoda</taxon>
        <taxon>Hexapoda</taxon>
        <taxon>Collembola</taxon>
        <taxon>Symphypleona</taxon>
        <taxon>Sminthuridae</taxon>
        <taxon>Allacma</taxon>
    </lineage>
</organism>
<dbReference type="PANTHER" id="PTHR12125:SF5">
    <property type="entry name" value="F-BOX DOMAIN-CONTAINING PROTEIN"/>
    <property type="match status" value="1"/>
</dbReference>
<evidence type="ECO:0000313" key="4">
    <source>
        <dbReference type="EMBL" id="CAG7721221.1"/>
    </source>
</evidence>
<dbReference type="GO" id="GO:0036503">
    <property type="term" value="P:ERAD pathway"/>
    <property type="evidence" value="ECO:0007669"/>
    <property type="project" value="TreeGrafter"/>
</dbReference>
<sequence length="263" mass="29723">MSDQLGQSLINGFILSGKFIPETVLETLLSFAPVSDIPNLRRVRQLWKDIASRRSFWKEVFERNGLNWKANPNHVAMREDAWIVLFSAAKHKIFTKNFVRNHSGEAQFTHWEKIHDGGDKITVESPLAGISSLPANPDYASGVESAFVTWYGWSTIRQKIDLKEAGLTSEVMKAMIPFQFVCTPMVVIRFDSAAMYCLCLSLLVDNGDAMLYNISNGVHQAGEDWIQTYCTFNVLEEHMKGSSKKSVNSLHGSQRKKGKKINY</sequence>
<feature type="compositionally biased region" description="Basic residues" evidence="1">
    <location>
        <begin position="253"/>
        <end position="263"/>
    </location>
</feature>
<dbReference type="PANTHER" id="PTHR12125">
    <property type="entry name" value="F-BOX ONLY PROTEIN 6-LIKE PROTEIN"/>
    <property type="match status" value="1"/>
</dbReference>
<gene>
    <name evidence="4" type="ORF">AFUS01_LOCUS10449</name>
</gene>